<dbReference type="InterPro" id="IPR000873">
    <property type="entry name" value="AMP-dep_synth/lig_dom"/>
</dbReference>
<proteinExistence type="predicted"/>
<keyword evidence="1" id="KW-0596">Phosphopantetheine</keyword>
<comment type="caution">
    <text evidence="4">The sequence shown here is derived from an EMBL/GenBank/DDBJ whole genome shotgun (WGS) entry which is preliminary data.</text>
</comment>
<keyword evidence="5" id="KW-1185">Reference proteome</keyword>
<evidence type="ECO:0000313" key="4">
    <source>
        <dbReference type="EMBL" id="THV51511.1"/>
    </source>
</evidence>
<feature type="domain" description="Carrier" evidence="3">
    <location>
        <begin position="568"/>
        <end position="644"/>
    </location>
</feature>
<dbReference type="Pfam" id="PF00550">
    <property type="entry name" value="PP-binding"/>
    <property type="match status" value="1"/>
</dbReference>
<dbReference type="PANTHER" id="PTHR43439">
    <property type="entry name" value="PHENYLACETATE-COENZYME A LIGASE"/>
    <property type="match status" value="1"/>
</dbReference>
<dbReference type="SUPFAM" id="SSF56801">
    <property type="entry name" value="Acetyl-CoA synthetase-like"/>
    <property type="match status" value="1"/>
</dbReference>
<dbReference type="InterPro" id="IPR042099">
    <property type="entry name" value="ANL_N_sf"/>
</dbReference>
<evidence type="ECO:0000313" key="5">
    <source>
        <dbReference type="Proteomes" id="UP000308671"/>
    </source>
</evidence>
<dbReference type="OrthoDB" id="429813at2759"/>
<dbReference type="Gene3D" id="3.40.50.12780">
    <property type="entry name" value="N-terminal domain of ligase-like"/>
    <property type="match status" value="1"/>
</dbReference>
<dbReference type="SUPFAM" id="SSF47336">
    <property type="entry name" value="ACP-like"/>
    <property type="match status" value="1"/>
</dbReference>
<dbReference type="Gene3D" id="3.40.50.720">
    <property type="entry name" value="NAD(P)-binding Rossmann-like Domain"/>
    <property type="match status" value="1"/>
</dbReference>
<dbReference type="AlphaFoldDB" id="A0A4S8R3A4"/>
<accession>A0A4S8R3A4</accession>
<keyword evidence="2" id="KW-0597">Phosphoprotein</keyword>
<dbReference type="Pfam" id="PF00501">
    <property type="entry name" value="AMP-binding"/>
    <property type="match status" value="1"/>
</dbReference>
<evidence type="ECO:0000259" key="3">
    <source>
        <dbReference type="PROSITE" id="PS50075"/>
    </source>
</evidence>
<evidence type="ECO:0000256" key="1">
    <source>
        <dbReference type="ARBA" id="ARBA00022450"/>
    </source>
</evidence>
<dbReference type="InterPro" id="IPR013120">
    <property type="entry name" value="FAR_NAD-bd"/>
</dbReference>
<dbReference type="Proteomes" id="UP000308671">
    <property type="component" value="Unassembled WGS sequence"/>
</dbReference>
<dbReference type="PANTHER" id="PTHR43439:SF2">
    <property type="entry name" value="ENZYME, PUTATIVE (JCVI)-RELATED"/>
    <property type="match status" value="1"/>
</dbReference>
<organism evidence="4 5">
    <name type="scientific">Botrytis galanthina</name>
    <dbReference type="NCBI Taxonomy" id="278940"/>
    <lineage>
        <taxon>Eukaryota</taxon>
        <taxon>Fungi</taxon>
        <taxon>Dikarya</taxon>
        <taxon>Ascomycota</taxon>
        <taxon>Pezizomycotina</taxon>
        <taxon>Leotiomycetes</taxon>
        <taxon>Helotiales</taxon>
        <taxon>Sclerotiniaceae</taxon>
        <taxon>Botrytis</taxon>
    </lineage>
</organism>
<dbReference type="SUPFAM" id="SSF51735">
    <property type="entry name" value="NAD(P)-binding Rossmann-fold domains"/>
    <property type="match status" value="1"/>
</dbReference>
<reference evidence="4 5" key="1">
    <citation type="submission" date="2017-12" db="EMBL/GenBank/DDBJ databases">
        <title>Comparative genomics of Botrytis spp.</title>
        <authorList>
            <person name="Valero-Jimenez C.A."/>
            <person name="Tapia P."/>
            <person name="Veloso J."/>
            <person name="Silva-Moreno E."/>
            <person name="Staats M."/>
            <person name="Valdes J.H."/>
            <person name="Van Kan J.A.L."/>
        </authorList>
    </citation>
    <scope>NUCLEOTIDE SEQUENCE [LARGE SCALE GENOMIC DNA]</scope>
    <source>
        <strain evidence="4 5">MUCL435</strain>
    </source>
</reference>
<dbReference type="Pfam" id="PF23562">
    <property type="entry name" value="AMP-binding_C_3"/>
    <property type="match status" value="1"/>
</dbReference>
<dbReference type="InterPro" id="IPR036736">
    <property type="entry name" value="ACP-like_sf"/>
</dbReference>
<gene>
    <name evidence="4" type="ORF">BGAL_0108g00070</name>
</gene>
<dbReference type="InterPro" id="IPR009081">
    <property type="entry name" value="PP-bd_ACP"/>
</dbReference>
<dbReference type="EMBL" id="PQXL01000108">
    <property type="protein sequence ID" value="THV51511.1"/>
    <property type="molecule type" value="Genomic_DNA"/>
</dbReference>
<protein>
    <recommendedName>
        <fullName evidence="3">Carrier domain-containing protein</fullName>
    </recommendedName>
</protein>
<evidence type="ECO:0000256" key="2">
    <source>
        <dbReference type="ARBA" id="ARBA00022553"/>
    </source>
</evidence>
<name>A0A4S8R3A4_9HELO</name>
<sequence length="1151" mass="127680">MPKRVWKDALVPNIVDHLAEVDPDALYAEYPVSTSTYDHGYRKITFGDFASAVDCVAWWMHETLGPAKDFEVLAYIGPNDLRYPALILGAIKAGYLPCIRRTEIFLTSPRNSVAAQTNLLEILKCRTIISPTPRPPQITEILEANSNLHVVEVPSAEDILKNKRRRFPFDKTFSQAKQEPFVVVHTSGSTGFPKPMIWTHETAQRNIALMALDPPAGYESQHRMYEGKRVFLTFPPFHGAYLCCHLFNAVPFGTVMISPTSGAIPSAKGLVDGLKKTPADIAFIVPSIVNELSQSPELLDYCAEHLEMIIYCGGDLPQAIGDIVASKIRLVNQFGATELGLSNLIHRNGAFDRGDWKYVEFHPDTGAELRPVIDNIHELTMLSDPELSKQQPTFTMFPQATEYASRDLFTPHPIKPNLWKWHARADDIIVFLNGEKTNPISMEQHIVARNPEVQAALVMGAQRFQASLLIDPINGDINISTSERAALLEKIWPSVEEANQKCPAHAKVAKTHIFFTNPTKSMLIAGKGTVQRAGTLQLYREELDALYADADSITAERDGEIFSNIDIGDLSAVSKFLIEAVVNTTSWPDLDVNEDFFARGMDSLQALTVVRKLRRGLGIASIASSTLYTNPSIAQLASAVVKILKDEKSTDGQQVAGQLKNSMLKEFRSRIDSLLLPPPTSHKKLDANHEIVVLTGSTGTLGSHILGSLLLNPRVAHIYCLNRSPSGKSLRDSRSESADTADTRVTFLTTDLSKPHLGLRSEDYSNLLQATRIIHNAWPVNFNLSLSSFRPSIEGLINLITLAVSSAGGRLFFISSISSVMGYRTSSGTTPENIIQASADPSEFNVAPNGYAESKYISELLISYASVKFSSYGHEFSLARVGQIADPIRAKGMWNKTEWFPSLILSSIHVGCIPSSLGSSLGRIDWVPVDLLADIIADLALANNVPNEERPVQVFHPLNPNPKTWEDIREELVMDLSSISGKLIEVVPLDVWIAKVRQDVELKAGPGAILKEGELDEILENNPAVKLLEFYDDVLGDSKESNVLETEETRKASRALKDLEGVKREWIAKWISECKGEPINVQTTSSISRPRIHIKIDDDKDSQNFCTLFNWAAVLSLEFRRRFNCNTAKDSEGYYCDVALFQYKFEHKITF</sequence>
<dbReference type="PROSITE" id="PS00455">
    <property type="entry name" value="AMP_BINDING"/>
    <property type="match status" value="1"/>
</dbReference>
<dbReference type="InterPro" id="IPR036291">
    <property type="entry name" value="NAD(P)-bd_dom_sf"/>
</dbReference>
<dbReference type="InterPro" id="IPR020845">
    <property type="entry name" value="AMP-binding_CS"/>
</dbReference>
<dbReference type="Pfam" id="PF07993">
    <property type="entry name" value="NAD_binding_4"/>
    <property type="match status" value="1"/>
</dbReference>
<dbReference type="InterPro" id="IPR051414">
    <property type="entry name" value="Adenylate-forming_Reductase"/>
</dbReference>
<dbReference type="Gene3D" id="1.10.1200.10">
    <property type="entry name" value="ACP-like"/>
    <property type="match status" value="1"/>
</dbReference>
<dbReference type="PROSITE" id="PS50075">
    <property type="entry name" value="CARRIER"/>
    <property type="match status" value="1"/>
</dbReference>